<protein>
    <submittedName>
        <fullName evidence="1">Uncharacterized protein</fullName>
    </submittedName>
</protein>
<proteinExistence type="predicted"/>
<name>A0A392RZZ6_9FABA</name>
<accession>A0A392RZZ6</accession>
<reference evidence="1 2" key="1">
    <citation type="journal article" date="2018" name="Front. Plant Sci.">
        <title>Red Clover (Trifolium pratense) and Zigzag Clover (T. medium) - A Picture of Genomic Similarities and Differences.</title>
        <authorList>
            <person name="Dluhosova J."/>
            <person name="Istvanek J."/>
            <person name="Nedelnik J."/>
            <person name="Repkova J."/>
        </authorList>
    </citation>
    <scope>NUCLEOTIDE SEQUENCE [LARGE SCALE GENOMIC DNA]</scope>
    <source>
        <strain evidence="2">cv. 10/8</strain>
        <tissue evidence="1">Leaf</tissue>
    </source>
</reference>
<dbReference type="EMBL" id="LXQA010301600">
    <property type="protein sequence ID" value="MCI42201.1"/>
    <property type="molecule type" value="Genomic_DNA"/>
</dbReference>
<dbReference type="Proteomes" id="UP000265520">
    <property type="component" value="Unassembled WGS sequence"/>
</dbReference>
<keyword evidence="2" id="KW-1185">Reference proteome</keyword>
<organism evidence="1 2">
    <name type="scientific">Trifolium medium</name>
    <dbReference type="NCBI Taxonomy" id="97028"/>
    <lineage>
        <taxon>Eukaryota</taxon>
        <taxon>Viridiplantae</taxon>
        <taxon>Streptophyta</taxon>
        <taxon>Embryophyta</taxon>
        <taxon>Tracheophyta</taxon>
        <taxon>Spermatophyta</taxon>
        <taxon>Magnoliopsida</taxon>
        <taxon>eudicotyledons</taxon>
        <taxon>Gunneridae</taxon>
        <taxon>Pentapetalae</taxon>
        <taxon>rosids</taxon>
        <taxon>fabids</taxon>
        <taxon>Fabales</taxon>
        <taxon>Fabaceae</taxon>
        <taxon>Papilionoideae</taxon>
        <taxon>50 kb inversion clade</taxon>
        <taxon>NPAAA clade</taxon>
        <taxon>Hologalegina</taxon>
        <taxon>IRL clade</taxon>
        <taxon>Trifolieae</taxon>
        <taxon>Trifolium</taxon>
    </lineage>
</organism>
<comment type="caution">
    <text evidence="1">The sequence shown here is derived from an EMBL/GenBank/DDBJ whole genome shotgun (WGS) entry which is preliminary data.</text>
</comment>
<dbReference type="AlphaFoldDB" id="A0A392RZZ6"/>
<evidence type="ECO:0000313" key="2">
    <source>
        <dbReference type="Proteomes" id="UP000265520"/>
    </source>
</evidence>
<evidence type="ECO:0000313" key="1">
    <source>
        <dbReference type="EMBL" id="MCI42201.1"/>
    </source>
</evidence>
<sequence>MRLDEVIWLSRRYGHGGMAEQATMSIGINYEDWIIIGASHIGINGRCTSGVSEPCDVRRRLYERWVP</sequence>